<evidence type="ECO:0000256" key="1">
    <source>
        <dbReference type="SAM" id="Phobius"/>
    </source>
</evidence>
<gene>
    <name evidence="2" type="ORF">MSL71_39700</name>
</gene>
<feature type="transmembrane region" description="Helical" evidence="1">
    <location>
        <begin position="119"/>
        <end position="139"/>
    </location>
</feature>
<keyword evidence="1" id="KW-0812">Transmembrane</keyword>
<sequence>MCDEPELNDDEHQEEEAASSDLSLIYPASILSGAVNTVVAHLIIFCIRYWWVVLGLFGAVAAAGWHHGTRVGFDSALVFIALTACLTVPLGLALAYFAGCFFMTAFFAREAESRVWGQALWFAVVTNSLICTSLQDTLFFRELPLATWALTFMTIAFMVGAGALAIKMNKSPRTARIMTAVGVLTFGLAFYENFGPLSETVIPMENIQSDRCSISYSSRGPREEYLSCDVHFTLQGREYLFRQYSRALDYSPYETTGLTALKIRSGLFRHYDLL</sequence>
<feature type="transmembrane region" description="Helical" evidence="1">
    <location>
        <begin position="145"/>
        <end position="166"/>
    </location>
</feature>
<dbReference type="EMBL" id="CAADHO010000008">
    <property type="protein sequence ID" value="VFQ46307.1"/>
    <property type="molecule type" value="Genomic_DNA"/>
</dbReference>
<evidence type="ECO:0000313" key="2">
    <source>
        <dbReference type="EMBL" id="VFQ46307.1"/>
    </source>
</evidence>
<proteinExistence type="predicted"/>
<evidence type="ECO:0000313" key="3">
    <source>
        <dbReference type="Proteomes" id="UP000507962"/>
    </source>
</evidence>
<feature type="transmembrane region" description="Helical" evidence="1">
    <location>
        <begin position="24"/>
        <end position="44"/>
    </location>
</feature>
<name>A0A4U8YS34_9BACT</name>
<dbReference type="AlphaFoldDB" id="A0A4U8YS34"/>
<keyword evidence="3" id="KW-1185">Reference proteome</keyword>
<accession>A0A4U8YS34</accession>
<keyword evidence="1" id="KW-0472">Membrane</keyword>
<reference evidence="2 3" key="1">
    <citation type="submission" date="2019-03" db="EMBL/GenBank/DDBJ databases">
        <authorList>
            <person name="Nijsse B."/>
        </authorList>
    </citation>
    <scope>NUCLEOTIDE SEQUENCE [LARGE SCALE GENOMIC DNA]</scope>
    <source>
        <strain evidence="2">Desulfoluna butyratoxydans MSL71</strain>
    </source>
</reference>
<feature type="transmembrane region" description="Helical" evidence="1">
    <location>
        <begin position="78"/>
        <end position="107"/>
    </location>
</feature>
<dbReference type="Proteomes" id="UP000507962">
    <property type="component" value="Unassembled WGS sequence"/>
</dbReference>
<keyword evidence="1" id="KW-1133">Transmembrane helix</keyword>
<feature type="transmembrane region" description="Helical" evidence="1">
    <location>
        <begin position="49"/>
        <end position="66"/>
    </location>
</feature>
<protein>
    <submittedName>
        <fullName evidence="2">Uncharacterized protein</fullName>
    </submittedName>
</protein>
<organism evidence="2 3">
    <name type="scientific">Desulfoluna butyratoxydans</name>
    <dbReference type="NCBI Taxonomy" id="231438"/>
    <lineage>
        <taxon>Bacteria</taxon>
        <taxon>Pseudomonadati</taxon>
        <taxon>Thermodesulfobacteriota</taxon>
        <taxon>Desulfobacteria</taxon>
        <taxon>Desulfobacterales</taxon>
        <taxon>Desulfolunaceae</taxon>
        <taxon>Desulfoluna</taxon>
    </lineage>
</organism>